<dbReference type="InterPro" id="IPR009057">
    <property type="entry name" value="Homeodomain-like_sf"/>
</dbReference>
<protein>
    <recommendedName>
        <fullName evidence="5">Myb-like domain-containing protein</fullName>
    </recommendedName>
</protein>
<dbReference type="Gene3D" id="1.10.10.60">
    <property type="entry name" value="Homeodomain-like"/>
    <property type="match status" value="2"/>
</dbReference>
<dbReference type="GO" id="GO:0000978">
    <property type="term" value="F:RNA polymerase II cis-regulatory region sequence-specific DNA binding"/>
    <property type="evidence" value="ECO:0007669"/>
    <property type="project" value="TreeGrafter"/>
</dbReference>
<evidence type="ECO:0000259" key="1">
    <source>
        <dbReference type="PROSITE" id="PS50090"/>
    </source>
</evidence>
<evidence type="ECO:0000313" key="4">
    <source>
        <dbReference type="Proteomes" id="UP000187209"/>
    </source>
</evidence>
<evidence type="ECO:0000313" key="3">
    <source>
        <dbReference type="EMBL" id="OMJ78619.1"/>
    </source>
</evidence>
<dbReference type="GO" id="GO:0005634">
    <property type="term" value="C:nucleus"/>
    <property type="evidence" value="ECO:0007669"/>
    <property type="project" value="TreeGrafter"/>
</dbReference>
<reference evidence="3 4" key="1">
    <citation type="submission" date="2016-11" db="EMBL/GenBank/DDBJ databases">
        <title>The macronuclear genome of Stentor coeruleus: a giant cell with tiny introns.</title>
        <authorList>
            <person name="Slabodnick M."/>
            <person name="Ruby J.G."/>
            <person name="Reiff S.B."/>
            <person name="Swart E.C."/>
            <person name="Gosai S."/>
            <person name="Prabakaran S."/>
            <person name="Witkowska E."/>
            <person name="Larue G.E."/>
            <person name="Fisher S."/>
            <person name="Freeman R.M."/>
            <person name="Gunawardena J."/>
            <person name="Chu W."/>
            <person name="Stover N.A."/>
            <person name="Gregory B.D."/>
            <person name="Nowacki M."/>
            <person name="Derisi J."/>
            <person name="Roy S.W."/>
            <person name="Marshall W.F."/>
            <person name="Sood P."/>
        </authorList>
    </citation>
    <scope>NUCLEOTIDE SEQUENCE [LARGE SCALE GENOMIC DNA]</scope>
    <source>
        <strain evidence="3">WM001</strain>
    </source>
</reference>
<dbReference type="EMBL" id="MPUH01000513">
    <property type="protein sequence ID" value="OMJ78619.1"/>
    <property type="molecule type" value="Genomic_DNA"/>
</dbReference>
<dbReference type="InterPro" id="IPR001005">
    <property type="entry name" value="SANT/Myb"/>
</dbReference>
<evidence type="ECO:0008006" key="5">
    <source>
        <dbReference type="Google" id="ProtNLM"/>
    </source>
</evidence>
<dbReference type="InterPro" id="IPR017930">
    <property type="entry name" value="Myb_dom"/>
</dbReference>
<dbReference type="Pfam" id="PF13921">
    <property type="entry name" value="Myb_DNA-bind_6"/>
    <property type="match status" value="1"/>
</dbReference>
<dbReference type="PROSITE" id="PS51294">
    <property type="entry name" value="HTH_MYB"/>
    <property type="match status" value="2"/>
</dbReference>
<feature type="domain" description="Myb-like" evidence="1">
    <location>
        <begin position="10"/>
        <end position="58"/>
    </location>
</feature>
<dbReference type="InterPro" id="IPR050560">
    <property type="entry name" value="MYB_TF"/>
</dbReference>
<dbReference type="Proteomes" id="UP000187209">
    <property type="component" value="Unassembled WGS sequence"/>
</dbReference>
<gene>
    <name evidence="3" type="ORF">SteCoe_21544</name>
</gene>
<dbReference type="GO" id="GO:0000981">
    <property type="term" value="F:DNA-binding transcription factor activity, RNA polymerase II-specific"/>
    <property type="evidence" value="ECO:0007669"/>
    <property type="project" value="TreeGrafter"/>
</dbReference>
<dbReference type="SMART" id="SM00717">
    <property type="entry name" value="SANT"/>
    <property type="match status" value="2"/>
</dbReference>
<name>A0A1R2BP48_9CILI</name>
<organism evidence="3 4">
    <name type="scientific">Stentor coeruleus</name>
    <dbReference type="NCBI Taxonomy" id="5963"/>
    <lineage>
        <taxon>Eukaryota</taxon>
        <taxon>Sar</taxon>
        <taxon>Alveolata</taxon>
        <taxon>Ciliophora</taxon>
        <taxon>Postciliodesmatophora</taxon>
        <taxon>Heterotrichea</taxon>
        <taxon>Heterotrichida</taxon>
        <taxon>Stentoridae</taxon>
        <taxon>Stentor</taxon>
    </lineage>
</organism>
<dbReference type="SUPFAM" id="SSF46689">
    <property type="entry name" value="Homeodomain-like"/>
    <property type="match status" value="1"/>
</dbReference>
<feature type="domain" description="HTH myb-type" evidence="2">
    <location>
        <begin position="74"/>
        <end position="112"/>
    </location>
</feature>
<comment type="caution">
    <text evidence="3">The sequence shown here is derived from an EMBL/GenBank/DDBJ whole genome shotgun (WGS) entry which is preliminary data.</text>
</comment>
<dbReference type="OrthoDB" id="2143914at2759"/>
<dbReference type="PANTHER" id="PTHR45614">
    <property type="entry name" value="MYB PROTEIN-RELATED"/>
    <property type="match status" value="1"/>
</dbReference>
<feature type="domain" description="HTH myb-type" evidence="2">
    <location>
        <begin position="1"/>
        <end position="62"/>
    </location>
</feature>
<dbReference type="CDD" id="cd00167">
    <property type="entry name" value="SANT"/>
    <property type="match status" value="2"/>
</dbReference>
<sequence length="258" mass="30975">MLYKRKPKLWKPFEDSILTDLVREYSERKWKTVARKITKNFNISRTSKQCRERWYNYLRQKNYQPFTKIEIKTILEAQKVYKNKWSKIAKLLLGRTENQVKNFMNSTVRRNIRKFNKGKSDEEKISISTLDLLLNQEIREILTAKKEINRSVLMKVYLSSEAKEFIHSLASPSYKIKGKNSKNLKIIIENQNKDTQDWDLKEFQDIVNVADNFNNDRRTPCLLPHEDFYYFIENRDCDYSFSNEKSLESTLNLKIEES</sequence>
<accession>A0A1R2BP48</accession>
<dbReference type="PROSITE" id="PS50090">
    <property type="entry name" value="MYB_LIKE"/>
    <property type="match status" value="1"/>
</dbReference>
<evidence type="ECO:0000259" key="2">
    <source>
        <dbReference type="PROSITE" id="PS51294"/>
    </source>
</evidence>
<keyword evidence="4" id="KW-1185">Reference proteome</keyword>
<proteinExistence type="predicted"/>
<dbReference type="AlphaFoldDB" id="A0A1R2BP48"/>